<evidence type="ECO:0000256" key="4">
    <source>
        <dbReference type="ARBA" id="ARBA00022679"/>
    </source>
</evidence>
<organism evidence="11 12">
    <name type="scientific">Allomyces macrogynus (strain ATCC 38327)</name>
    <name type="common">Allomyces javanicus var. macrogynus</name>
    <dbReference type="NCBI Taxonomy" id="578462"/>
    <lineage>
        <taxon>Eukaryota</taxon>
        <taxon>Fungi</taxon>
        <taxon>Fungi incertae sedis</taxon>
        <taxon>Blastocladiomycota</taxon>
        <taxon>Blastocladiomycetes</taxon>
        <taxon>Blastocladiales</taxon>
        <taxon>Blastocladiaceae</taxon>
        <taxon>Allomyces</taxon>
    </lineage>
</organism>
<dbReference type="Gene3D" id="3.40.630.170">
    <property type="match status" value="1"/>
</dbReference>
<evidence type="ECO:0000256" key="2">
    <source>
        <dbReference type="ARBA" id="ARBA00012923"/>
    </source>
</evidence>
<dbReference type="FunFam" id="3.40.630.30:FF:000042">
    <property type="entry name" value="Glycylpeptide N-tetradecanoyltransferase"/>
    <property type="match status" value="1"/>
</dbReference>
<reference evidence="12" key="2">
    <citation type="submission" date="2009-11" db="EMBL/GenBank/DDBJ databases">
        <title>The Genome Sequence of Allomyces macrogynus strain ATCC 38327.</title>
        <authorList>
            <consortium name="The Broad Institute Genome Sequencing Platform"/>
            <person name="Russ C."/>
            <person name="Cuomo C."/>
            <person name="Shea T."/>
            <person name="Young S.K."/>
            <person name="Zeng Q."/>
            <person name="Koehrsen M."/>
            <person name="Haas B."/>
            <person name="Borodovsky M."/>
            <person name="Guigo R."/>
            <person name="Alvarado L."/>
            <person name="Berlin A."/>
            <person name="Borenstein D."/>
            <person name="Chen Z."/>
            <person name="Engels R."/>
            <person name="Freedman E."/>
            <person name="Gellesch M."/>
            <person name="Goldberg J."/>
            <person name="Griggs A."/>
            <person name="Gujja S."/>
            <person name="Heiman D."/>
            <person name="Hepburn T."/>
            <person name="Howarth C."/>
            <person name="Jen D."/>
            <person name="Larson L."/>
            <person name="Lewis B."/>
            <person name="Mehta T."/>
            <person name="Park D."/>
            <person name="Pearson M."/>
            <person name="Roberts A."/>
            <person name="Saif S."/>
            <person name="Shenoy N."/>
            <person name="Sisk P."/>
            <person name="Stolte C."/>
            <person name="Sykes S."/>
            <person name="Walk T."/>
            <person name="White J."/>
            <person name="Yandava C."/>
            <person name="Burger G."/>
            <person name="Gray M.W."/>
            <person name="Holland P.W.H."/>
            <person name="King N."/>
            <person name="Lang F.B.F."/>
            <person name="Roger A.J."/>
            <person name="Ruiz-Trillo I."/>
            <person name="Lander E."/>
            <person name="Nusbaum C."/>
        </authorList>
    </citation>
    <scope>NUCLEOTIDE SEQUENCE [LARGE SCALE GENOMIC DNA]</scope>
    <source>
        <strain evidence="12">ATCC 38327</strain>
    </source>
</reference>
<comment type="similarity">
    <text evidence="1 7">Belongs to the NMT family.</text>
</comment>
<gene>
    <name evidence="11" type="ORF">AMAG_10269</name>
</gene>
<dbReference type="InterPro" id="IPR022676">
    <property type="entry name" value="NMT_N"/>
</dbReference>
<reference evidence="11 12" key="1">
    <citation type="submission" date="2009-11" db="EMBL/GenBank/DDBJ databases">
        <title>Annotation of Allomyces macrogynus ATCC 38327.</title>
        <authorList>
            <consortium name="The Broad Institute Genome Sequencing Platform"/>
            <person name="Russ C."/>
            <person name="Cuomo C."/>
            <person name="Burger G."/>
            <person name="Gray M.W."/>
            <person name="Holland P.W.H."/>
            <person name="King N."/>
            <person name="Lang F.B.F."/>
            <person name="Roger A.J."/>
            <person name="Ruiz-Trillo I."/>
            <person name="Young S.K."/>
            <person name="Zeng Q."/>
            <person name="Gargeya S."/>
            <person name="Fitzgerald M."/>
            <person name="Haas B."/>
            <person name="Abouelleil A."/>
            <person name="Alvarado L."/>
            <person name="Arachchi H.M."/>
            <person name="Berlin A."/>
            <person name="Chapman S.B."/>
            <person name="Gearin G."/>
            <person name="Goldberg J."/>
            <person name="Griggs A."/>
            <person name="Gujja S."/>
            <person name="Hansen M."/>
            <person name="Heiman D."/>
            <person name="Howarth C."/>
            <person name="Larimer J."/>
            <person name="Lui A."/>
            <person name="MacDonald P.J.P."/>
            <person name="McCowen C."/>
            <person name="Montmayeur A."/>
            <person name="Murphy C."/>
            <person name="Neiman D."/>
            <person name="Pearson M."/>
            <person name="Priest M."/>
            <person name="Roberts A."/>
            <person name="Saif S."/>
            <person name="Shea T."/>
            <person name="Sisk P."/>
            <person name="Stolte C."/>
            <person name="Sykes S."/>
            <person name="Wortman J."/>
            <person name="Nusbaum C."/>
            <person name="Birren B."/>
        </authorList>
    </citation>
    <scope>NUCLEOTIDE SEQUENCE [LARGE SCALE GENOMIC DNA]</scope>
    <source>
        <strain evidence="11 12">ATCC 38327</strain>
    </source>
</reference>
<dbReference type="PIRSF" id="PIRSF015892">
    <property type="entry name" value="N-myristl_transf"/>
    <property type="match status" value="1"/>
</dbReference>
<dbReference type="Pfam" id="PF01233">
    <property type="entry name" value="NMT"/>
    <property type="match status" value="1"/>
</dbReference>
<dbReference type="GO" id="GO:0004379">
    <property type="term" value="F:glycylpeptide N-tetradecanoyltransferase activity"/>
    <property type="evidence" value="ECO:0007669"/>
    <property type="project" value="UniProtKB-EC"/>
</dbReference>
<evidence type="ECO:0000256" key="6">
    <source>
        <dbReference type="RuleBase" id="RU000586"/>
    </source>
</evidence>
<evidence type="ECO:0000256" key="3">
    <source>
        <dbReference type="ARBA" id="ARBA00022240"/>
    </source>
</evidence>
<dbReference type="FunFam" id="3.40.630.170:FF:000003">
    <property type="entry name" value="Glycylpeptide N-tetradecanoyltransferase"/>
    <property type="match status" value="1"/>
</dbReference>
<dbReference type="Pfam" id="PF02799">
    <property type="entry name" value="NMT_C"/>
    <property type="match status" value="1"/>
</dbReference>
<dbReference type="PANTHER" id="PTHR11377">
    <property type="entry name" value="N-MYRISTOYL TRANSFERASE"/>
    <property type="match status" value="1"/>
</dbReference>
<keyword evidence="12" id="KW-1185">Reference proteome</keyword>
<feature type="compositionally biased region" description="Basic and acidic residues" evidence="8">
    <location>
        <begin position="36"/>
        <end position="46"/>
    </location>
</feature>
<accession>A0A0L0SUE1</accession>
<dbReference type="PANTHER" id="PTHR11377:SF5">
    <property type="entry name" value="GLYCYLPEPTIDE N-TETRADECANOYLTRANSFERASE"/>
    <property type="match status" value="1"/>
</dbReference>
<dbReference type="EC" id="2.3.1.97" evidence="2 6"/>
<dbReference type="STRING" id="578462.A0A0L0SUE1"/>
<dbReference type="VEuPathDB" id="FungiDB:AMAG_10269"/>
<comment type="function">
    <text evidence="6">Adds a myristoyl group to the N-terminal glycine residue of certain cellular proteins.</text>
</comment>
<dbReference type="OMA" id="GWKRDWH"/>
<evidence type="ECO:0000256" key="1">
    <source>
        <dbReference type="ARBA" id="ARBA00009469"/>
    </source>
</evidence>
<dbReference type="InterPro" id="IPR022677">
    <property type="entry name" value="NMT_C"/>
</dbReference>
<proteinExistence type="inferred from homology"/>
<evidence type="ECO:0000313" key="12">
    <source>
        <dbReference type="Proteomes" id="UP000054350"/>
    </source>
</evidence>
<dbReference type="GO" id="GO:0005737">
    <property type="term" value="C:cytoplasm"/>
    <property type="evidence" value="ECO:0007669"/>
    <property type="project" value="TreeGrafter"/>
</dbReference>
<dbReference type="OrthoDB" id="60315at2759"/>
<dbReference type="InterPro" id="IPR000903">
    <property type="entry name" value="NMT"/>
</dbReference>
<feature type="domain" description="Glycylpeptide N-tetradecanoyltransferase C-terminal" evidence="10">
    <location>
        <begin position="240"/>
        <end position="427"/>
    </location>
</feature>
<keyword evidence="5 6" id="KW-0012">Acyltransferase</keyword>
<name>A0A0L0SUE1_ALLM3</name>
<dbReference type="AlphaFoldDB" id="A0A0L0SUE1"/>
<evidence type="ECO:0000259" key="9">
    <source>
        <dbReference type="Pfam" id="PF01233"/>
    </source>
</evidence>
<protein>
    <recommendedName>
        <fullName evidence="3 6">Glycylpeptide N-tetradecanoyltransferase</fullName>
        <ecNumber evidence="2 6">2.3.1.97</ecNumber>
    </recommendedName>
</protein>
<feature type="region of interest" description="Disordered" evidence="8">
    <location>
        <begin position="1"/>
        <end position="58"/>
    </location>
</feature>
<dbReference type="Proteomes" id="UP000054350">
    <property type="component" value="Unassembled WGS sequence"/>
</dbReference>
<dbReference type="SUPFAM" id="SSF55729">
    <property type="entry name" value="Acyl-CoA N-acyltransferases (Nat)"/>
    <property type="match status" value="2"/>
</dbReference>
<dbReference type="eggNOG" id="KOG2779">
    <property type="taxonomic scope" value="Eukaryota"/>
</dbReference>
<keyword evidence="4 6" id="KW-0808">Transferase</keyword>
<comment type="catalytic activity">
    <reaction evidence="6">
        <text>N-terminal glycyl-[protein] + tetradecanoyl-CoA = N-tetradecanoylglycyl-[protein] + CoA + H(+)</text>
        <dbReference type="Rhea" id="RHEA:15521"/>
        <dbReference type="Rhea" id="RHEA-COMP:12666"/>
        <dbReference type="Rhea" id="RHEA-COMP:12667"/>
        <dbReference type="ChEBI" id="CHEBI:15378"/>
        <dbReference type="ChEBI" id="CHEBI:57287"/>
        <dbReference type="ChEBI" id="CHEBI:57385"/>
        <dbReference type="ChEBI" id="CHEBI:64723"/>
        <dbReference type="ChEBI" id="CHEBI:133050"/>
        <dbReference type="EC" id="2.3.1.97"/>
    </reaction>
</comment>
<feature type="domain" description="Glycylpeptide N-tetradecanoyltransferase N-terminal" evidence="9">
    <location>
        <begin position="68"/>
        <end position="226"/>
    </location>
</feature>
<dbReference type="EMBL" id="GG745349">
    <property type="protein sequence ID" value="KNE65990.1"/>
    <property type="molecule type" value="Genomic_DNA"/>
</dbReference>
<evidence type="ECO:0000256" key="7">
    <source>
        <dbReference type="RuleBase" id="RU004178"/>
    </source>
</evidence>
<dbReference type="InterPro" id="IPR016181">
    <property type="entry name" value="Acyl_CoA_acyltransferase"/>
</dbReference>
<evidence type="ECO:0000313" key="11">
    <source>
        <dbReference type="EMBL" id="KNE65990.1"/>
    </source>
</evidence>
<evidence type="ECO:0000256" key="8">
    <source>
        <dbReference type="SAM" id="MobiDB-lite"/>
    </source>
</evidence>
<evidence type="ECO:0000256" key="5">
    <source>
        <dbReference type="ARBA" id="ARBA00023315"/>
    </source>
</evidence>
<evidence type="ECO:0000259" key="10">
    <source>
        <dbReference type="Pfam" id="PF02799"/>
    </source>
</evidence>
<sequence>MSNNKRANGKKPQDVDEDDLMATVQRIAALSAGQEDAPKPPPEHKFWRTQPVPQTHEEQVAVEADGPLEPNKPRDQVRQTPLPLPAGFEWCEVDITDENELDQVYTLLFNNYVEDTEGNFRFGYPKDLLTWALKPPGWKKTWHVGVRVSASRKLVAFISGIPARMAVNKTELPMVEINFLCVLKKLRSKRLAPVLIKEITRRCNLEGIFQALYTAGTALPGSVGACRYWHRSINVRKLVETGFSYVPIGKTFEQQERRLRVGSTPKLDGIREMTVRDVPQVKRGLEEYNARFGLHPHFSEEEIAHWMVPRKGVVHSYVVENKEGKITHFFSFYRIPSKVLNHPKHTELNAAYSFYYFYPEGKTAIETSNNLIELFTDGLHFADKTGHDVFNCLELMENSEVLDACKFARGDGVLHYYLYNWRCKPFPGDKLGVVLM</sequence>